<keyword evidence="3" id="KW-0862">Zinc</keyword>
<dbReference type="PROSITE" id="PS50178">
    <property type="entry name" value="ZF_FYVE"/>
    <property type="match status" value="1"/>
</dbReference>
<feature type="non-terminal residue" evidence="7">
    <location>
        <position position="272"/>
    </location>
</feature>
<organism evidence="7 8">
    <name type="scientific">Brettanomyces naardenensis</name>
    <name type="common">Yeast</name>
    <dbReference type="NCBI Taxonomy" id="13370"/>
    <lineage>
        <taxon>Eukaryota</taxon>
        <taxon>Fungi</taxon>
        <taxon>Dikarya</taxon>
        <taxon>Ascomycota</taxon>
        <taxon>Saccharomycotina</taxon>
        <taxon>Pichiomycetes</taxon>
        <taxon>Pichiales</taxon>
        <taxon>Pichiaceae</taxon>
        <taxon>Brettanomyces</taxon>
    </lineage>
</organism>
<evidence type="ECO:0000256" key="5">
    <source>
        <dbReference type="SAM" id="MobiDB-lite"/>
    </source>
</evidence>
<proteinExistence type="predicted"/>
<protein>
    <submittedName>
        <fullName evidence="7">DEKNAAC105503</fullName>
    </submittedName>
</protein>
<evidence type="ECO:0000256" key="2">
    <source>
        <dbReference type="ARBA" id="ARBA00022771"/>
    </source>
</evidence>
<dbReference type="GO" id="GO:0008270">
    <property type="term" value="F:zinc ion binding"/>
    <property type="evidence" value="ECO:0007669"/>
    <property type="project" value="UniProtKB-KW"/>
</dbReference>
<dbReference type="OrthoDB" id="660555at2759"/>
<dbReference type="PANTHER" id="PTHR39490">
    <property type="entry name" value="ARRESTIN DOMAIN-CONTAINING PROTEIN D"/>
    <property type="match status" value="1"/>
</dbReference>
<dbReference type="InterPro" id="IPR013083">
    <property type="entry name" value="Znf_RING/FYVE/PHD"/>
</dbReference>
<accession>A0A448YTZ9</accession>
<evidence type="ECO:0000313" key="8">
    <source>
        <dbReference type="Proteomes" id="UP000290900"/>
    </source>
</evidence>
<dbReference type="STRING" id="13370.A0A448YTZ9"/>
<feature type="region of interest" description="Disordered" evidence="5">
    <location>
        <begin position="38"/>
        <end position="64"/>
    </location>
</feature>
<dbReference type="InterPro" id="IPR011011">
    <property type="entry name" value="Znf_FYVE_PHD"/>
</dbReference>
<dbReference type="SMART" id="SM00064">
    <property type="entry name" value="FYVE"/>
    <property type="match status" value="1"/>
</dbReference>
<reference evidence="7 8" key="1">
    <citation type="submission" date="2018-12" db="EMBL/GenBank/DDBJ databases">
        <authorList>
            <person name="Tiukova I."/>
            <person name="Dainat J."/>
        </authorList>
    </citation>
    <scope>NUCLEOTIDE SEQUENCE [LARGE SCALE GENOMIC DNA]</scope>
</reference>
<dbReference type="InterPro" id="IPR052113">
    <property type="entry name" value="FYVE-type_Zinc_Finger"/>
</dbReference>
<dbReference type="Pfam" id="PF01363">
    <property type="entry name" value="FYVE"/>
    <property type="match status" value="1"/>
</dbReference>
<gene>
    <name evidence="7" type="ORF">BRENAR_LOCUS5120</name>
</gene>
<feature type="compositionally biased region" description="Basic residues" evidence="5">
    <location>
        <begin position="199"/>
        <end position="209"/>
    </location>
</feature>
<dbReference type="GO" id="GO:0032266">
    <property type="term" value="F:phosphatidylinositol-3-phosphate binding"/>
    <property type="evidence" value="ECO:0007669"/>
    <property type="project" value="UniProtKB-ARBA"/>
</dbReference>
<evidence type="ECO:0000256" key="1">
    <source>
        <dbReference type="ARBA" id="ARBA00022723"/>
    </source>
</evidence>
<dbReference type="EMBL" id="CAACVR010000076">
    <property type="protein sequence ID" value="VEU24392.1"/>
    <property type="molecule type" value="Genomic_DNA"/>
</dbReference>
<dbReference type="InParanoid" id="A0A448YTZ9"/>
<keyword evidence="8" id="KW-1185">Reference proteome</keyword>
<evidence type="ECO:0000256" key="3">
    <source>
        <dbReference type="ARBA" id="ARBA00022833"/>
    </source>
</evidence>
<keyword evidence="1" id="KW-0479">Metal-binding</keyword>
<evidence type="ECO:0000256" key="4">
    <source>
        <dbReference type="PROSITE-ProRule" id="PRU00091"/>
    </source>
</evidence>
<dbReference type="PANTHER" id="PTHR39490:SF8">
    <property type="entry name" value="ZINC FINGER FYVE DOMAIN-CONTAINING PROTEIN 21"/>
    <property type="match status" value="1"/>
</dbReference>
<dbReference type="InterPro" id="IPR017455">
    <property type="entry name" value="Znf_FYVE-rel"/>
</dbReference>
<feature type="domain" description="FYVE-type" evidence="6">
    <location>
        <begin position="68"/>
        <end position="141"/>
    </location>
</feature>
<sequence length="272" mass="30614">MSVQTERPHESTTDEASYQTYLSADPFPGSLAILESSSQDTSSSLHPGRIHVTPPSMSESGVPVWQPDDEIEHCALCLKNFTFFLRKHHCRMCGRIVCASCSSNFTTYLPNTYVVSPPSQIFLESPHVPHRTCDECADELDMIRSALREGSASTISHNNRDESIYQQDDSIKMSPEQVTTVEMSHSSSRLTLTEDTSKKTKHNHSRRNRHHFMDDDDLCPVCMKFVGALSEAEREAHINDCLTAQEFSGSPETKRQKNRMLVYTIPNDADIS</sequence>
<evidence type="ECO:0000259" key="6">
    <source>
        <dbReference type="PROSITE" id="PS50178"/>
    </source>
</evidence>
<name>A0A448YTZ9_BRENA</name>
<dbReference type="InterPro" id="IPR000306">
    <property type="entry name" value="Znf_FYVE"/>
</dbReference>
<feature type="compositionally biased region" description="Polar residues" evidence="5">
    <location>
        <begin position="182"/>
        <end position="194"/>
    </location>
</feature>
<dbReference type="FunCoup" id="A0A448YTZ9">
    <property type="interactions" value="17"/>
</dbReference>
<dbReference type="Proteomes" id="UP000290900">
    <property type="component" value="Unassembled WGS sequence"/>
</dbReference>
<dbReference type="AlphaFoldDB" id="A0A448YTZ9"/>
<evidence type="ECO:0000313" key="7">
    <source>
        <dbReference type="EMBL" id="VEU24392.1"/>
    </source>
</evidence>
<dbReference type="SUPFAM" id="SSF57903">
    <property type="entry name" value="FYVE/PHD zinc finger"/>
    <property type="match status" value="1"/>
</dbReference>
<keyword evidence="2 4" id="KW-0863">Zinc-finger</keyword>
<feature type="region of interest" description="Disordered" evidence="5">
    <location>
        <begin position="182"/>
        <end position="209"/>
    </location>
</feature>
<dbReference type="Gene3D" id="3.30.40.10">
    <property type="entry name" value="Zinc/RING finger domain, C3HC4 (zinc finger)"/>
    <property type="match status" value="1"/>
</dbReference>